<dbReference type="EMBL" id="NESQ01000058">
    <property type="protein sequence ID" value="PUU80756.1"/>
    <property type="molecule type" value="Genomic_DNA"/>
</dbReference>
<evidence type="ECO:0000256" key="1">
    <source>
        <dbReference type="PROSITE-ProRule" id="PRU00325"/>
    </source>
</evidence>
<reference evidence="4 5" key="1">
    <citation type="submission" date="2017-04" db="EMBL/GenBank/DDBJ databases">
        <title>Draft genome sequence of Tuber borchii Vittad., a whitish edible truffle.</title>
        <authorList>
            <consortium name="DOE Joint Genome Institute"/>
            <person name="Murat C."/>
            <person name="Kuo A."/>
            <person name="Barry K.W."/>
            <person name="Clum A."/>
            <person name="Dockter R.B."/>
            <person name="Fauchery L."/>
            <person name="Iotti M."/>
            <person name="Kohler A."/>
            <person name="Labutti K."/>
            <person name="Lindquist E.A."/>
            <person name="Lipzen A."/>
            <person name="Ohm R.A."/>
            <person name="Wang M."/>
            <person name="Grigoriev I.V."/>
            <person name="Zambonelli A."/>
            <person name="Martin F.M."/>
        </authorList>
    </citation>
    <scope>NUCLEOTIDE SEQUENCE [LARGE SCALE GENOMIC DNA]</scope>
    <source>
        <strain evidence="4 5">Tbo3840</strain>
    </source>
</reference>
<dbReference type="GO" id="GO:0008270">
    <property type="term" value="F:zinc ion binding"/>
    <property type="evidence" value="ECO:0007669"/>
    <property type="project" value="UniProtKB-KW"/>
</dbReference>
<dbReference type="AlphaFoldDB" id="A0A2T6ZZ60"/>
<dbReference type="Proteomes" id="UP000244722">
    <property type="component" value="Unassembled WGS sequence"/>
</dbReference>
<keyword evidence="1" id="KW-0479">Metal-binding</keyword>
<organism evidence="4 5">
    <name type="scientific">Tuber borchii</name>
    <name type="common">White truffle</name>
    <dbReference type="NCBI Taxonomy" id="42251"/>
    <lineage>
        <taxon>Eukaryota</taxon>
        <taxon>Fungi</taxon>
        <taxon>Dikarya</taxon>
        <taxon>Ascomycota</taxon>
        <taxon>Pezizomycotina</taxon>
        <taxon>Pezizomycetes</taxon>
        <taxon>Pezizales</taxon>
        <taxon>Tuberaceae</taxon>
        <taxon>Tuber</taxon>
    </lineage>
</organism>
<sequence>MPRPGPVSGPGRGILPGTHVFRGHGGPVTNANLEEREQPVLTMLNGIWYKEMDRHSQHYERAEAWLQPAGSLLISFGTEKLNDRLKFAPQYNFQISGPNDALVTRAINGARGYRVNSESRKCTCHYFFDNDIPFVHAIAVIYILWNAQLTSCQAIAEPKPTRRATKSTYRLSILSIPLHSELKRILAISKVWMWKWGRWGELVWDWIWRWNHQ</sequence>
<evidence type="ECO:0000256" key="2">
    <source>
        <dbReference type="SAM" id="MobiDB-lite"/>
    </source>
</evidence>
<feature type="region of interest" description="Disordered" evidence="2">
    <location>
        <begin position="1"/>
        <end position="30"/>
    </location>
</feature>
<keyword evidence="5" id="KW-1185">Reference proteome</keyword>
<gene>
    <name evidence="4" type="ORF">B9Z19DRAFT_1123107</name>
</gene>
<proteinExistence type="predicted"/>
<keyword evidence="1" id="KW-0863">Zinc-finger</keyword>
<evidence type="ECO:0000259" key="3">
    <source>
        <dbReference type="PROSITE" id="PS50966"/>
    </source>
</evidence>
<evidence type="ECO:0000313" key="4">
    <source>
        <dbReference type="EMBL" id="PUU80756.1"/>
    </source>
</evidence>
<name>A0A2T6ZZ60_TUBBO</name>
<dbReference type="InterPro" id="IPR007527">
    <property type="entry name" value="Znf_SWIM"/>
</dbReference>
<protein>
    <recommendedName>
        <fullName evidence="3">SWIM-type domain-containing protein</fullName>
    </recommendedName>
</protein>
<keyword evidence="1" id="KW-0862">Zinc</keyword>
<comment type="caution">
    <text evidence="4">The sequence shown here is derived from an EMBL/GenBank/DDBJ whole genome shotgun (WGS) entry which is preliminary data.</text>
</comment>
<accession>A0A2T6ZZ60</accession>
<feature type="domain" description="SWIM-type" evidence="3">
    <location>
        <begin position="113"/>
        <end position="145"/>
    </location>
</feature>
<evidence type="ECO:0000313" key="5">
    <source>
        <dbReference type="Proteomes" id="UP000244722"/>
    </source>
</evidence>
<dbReference type="PROSITE" id="PS50966">
    <property type="entry name" value="ZF_SWIM"/>
    <property type="match status" value="1"/>
</dbReference>